<dbReference type="EMBL" id="CH445353">
    <property type="protein sequence ID" value="EAT78547.1"/>
    <property type="molecule type" value="Genomic_DNA"/>
</dbReference>
<proteinExistence type="predicted"/>
<evidence type="ECO:0000256" key="1">
    <source>
        <dbReference type="SAM" id="MobiDB-lite"/>
    </source>
</evidence>
<dbReference type="InParanoid" id="Q0U2P2"/>
<evidence type="ECO:0000313" key="3">
    <source>
        <dbReference type="Proteomes" id="UP000001055"/>
    </source>
</evidence>
<protein>
    <submittedName>
        <fullName evidence="2">Uncharacterized protein</fullName>
    </submittedName>
</protein>
<organism evidence="2 3">
    <name type="scientific">Phaeosphaeria nodorum (strain SN15 / ATCC MYA-4574 / FGSC 10173)</name>
    <name type="common">Glume blotch fungus</name>
    <name type="synonym">Parastagonospora nodorum</name>
    <dbReference type="NCBI Taxonomy" id="321614"/>
    <lineage>
        <taxon>Eukaryota</taxon>
        <taxon>Fungi</taxon>
        <taxon>Dikarya</taxon>
        <taxon>Ascomycota</taxon>
        <taxon>Pezizomycotina</taxon>
        <taxon>Dothideomycetes</taxon>
        <taxon>Pleosporomycetidae</taxon>
        <taxon>Pleosporales</taxon>
        <taxon>Pleosporineae</taxon>
        <taxon>Phaeosphaeriaceae</taxon>
        <taxon>Parastagonospora</taxon>
    </lineage>
</organism>
<dbReference type="GeneID" id="5981046"/>
<reference evidence="3" key="1">
    <citation type="journal article" date="2007" name="Plant Cell">
        <title>Dothideomycete-plant interactions illuminated by genome sequencing and EST analysis of the wheat pathogen Stagonospora nodorum.</title>
        <authorList>
            <person name="Hane J.K."/>
            <person name="Lowe R.G."/>
            <person name="Solomon P.S."/>
            <person name="Tan K.C."/>
            <person name="Schoch C.L."/>
            <person name="Spatafora J.W."/>
            <person name="Crous P.W."/>
            <person name="Kodira C."/>
            <person name="Birren B.W."/>
            <person name="Galagan J.E."/>
            <person name="Torriani S.F."/>
            <person name="McDonald B.A."/>
            <person name="Oliver R.P."/>
        </authorList>
    </citation>
    <scope>NUCLEOTIDE SEQUENCE [LARGE SCALE GENOMIC DNA]</scope>
    <source>
        <strain evidence="3">SN15 / ATCC MYA-4574 / FGSC 10173</strain>
    </source>
</reference>
<dbReference type="HOGENOM" id="CLU_014763_0_0_1"/>
<sequence>MTVAMRISFDDCAIKFSNNATLQHLYGYHGPLVGIKYNQTTQITRAGCLAVCGTGTDYYTWNDVSSTLTTWILPVVGTMLQAPFESNSTRRTLLALARWIGSPIASLSYVLWNIKVSAKAALMVDMAVKYDETPDRKTDFGSMRDSMYLLLVMNQYALKPDVVQYSKKEAECLLRIALFSRDLELTDTNKSLRVMRRILARELREMRRRGAVPGEHSSFGLSLSSPSANTYTVFVSIGWFLFAFALSVEGAFNNLGQNTTAHDLALGCLLAWFPILIMCSVVDRNPIAAEAIRKKLNALVDHVRNALHNEEHRNHFMETFRDHPEFEKLKIRVDDIANAEENAYEFFEDFAGQARVRWHYGAAHPILSDIEDCYIAHKGRNWLADERDARMNLVLGTINAEGLMWFDIREFWQIASAVLIVAGSCGGAFALSYFTPTVGLGCRSGGYTIFFCVALGLIIVEMTVWLATSPYQMNVPWLDWITRRLRTYTVFKTLEDNTQQRWSNLKRTTSSFSFKVESQFIRLVVWFVLLVPTRNRRAKRASVKTNLEKAIRRIGALSTQKKWERFFFRPIEVFNATWLVYIVLAQTFGWYKTCDCVTSNWAGKGGYLDFSVQDTSNSVWVLWYWTAGTLMTGLVLLFSMFYITVEWCQQSFLSTEDYDAAMDGLRMTRDYRLLTYWFRAIFRFVSRFTFDPLESLGVKLGLIRSRQKTLVWTKGHTYDPEPREQPPRPTRHEASPSIELTMYPDTFRPREDSAMQETPAMAHSLFPPAMTTRRPPNESDASFTEPTLPIYEQYRTSDESNRPLVRRPSDVHRSHAAPADRARARGDGRRRSSEITEGRSSSEYMLFPASPPADRPVFGGWLGLSTVQNRQRYQRANSDPGNPPFETGIEGDQGGLGIIVDEHVGGQPGP</sequence>
<dbReference type="KEGG" id="pno:SNOG_13922"/>
<dbReference type="RefSeq" id="XP_001804123.1">
    <property type="nucleotide sequence ID" value="XM_001804071.1"/>
</dbReference>
<feature type="region of interest" description="Disordered" evidence="1">
    <location>
        <begin position="873"/>
        <end position="910"/>
    </location>
</feature>
<name>Q0U2P2_PHANO</name>
<dbReference type="AlphaFoldDB" id="Q0U2P2"/>
<dbReference type="VEuPathDB" id="FungiDB:JI435_139220"/>
<gene>
    <name evidence="2" type="ORF">SNOG_13922</name>
</gene>
<dbReference type="OMA" id="WHYGVAH"/>
<feature type="compositionally biased region" description="Basic and acidic residues" evidence="1">
    <location>
        <begin position="716"/>
        <end position="734"/>
    </location>
</feature>
<dbReference type="eggNOG" id="ENOG502RYAK">
    <property type="taxonomic scope" value="Eukaryota"/>
</dbReference>
<feature type="region of interest" description="Disordered" evidence="1">
    <location>
        <begin position="766"/>
        <end position="847"/>
    </location>
</feature>
<accession>Q0U2P2</accession>
<feature type="compositionally biased region" description="Basic and acidic residues" evidence="1">
    <location>
        <begin position="795"/>
        <end position="837"/>
    </location>
</feature>
<feature type="region of interest" description="Disordered" evidence="1">
    <location>
        <begin position="714"/>
        <end position="736"/>
    </location>
</feature>
<dbReference type="Proteomes" id="UP000001055">
    <property type="component" value="Unassembled WGS sequence"/>
</dbReference>
<evidence type="ECO:0000313" key="2">
    <source>
        <dbReference type="EMBL" id="EAT78547.1"/>
    </source>
</evidence>